<dbReference type="GO" id="GO:0046677">
    <property type="term" value="P:response to antibiotic"/>
    <property type="evidence" value="ECO:0007669"/>
    <property type="project" value="InterPro"/>
</dbReference>
<dbReference type="GO" id="GO:0030655">
    <property type="term" value="P:beta-lactam antibiotic catabolic process"/>
    <property type="evidence" value="ECO:0007669"/>
    <property type="project" value="InterPro"/>
</dbReference>
<dbReference type="SUPFAM" id="SSF56601">
    <property type="entry name" value="beta-lactamase/transpeptidase-like"/>
    <property type="match status" value="1"/>
</dbReference>
<dbReference type="AlphaFoldDB" id="A0A4U6CXY2"/>
<accession>A0A4U6CXY2</accession>
<organism evidence="5 6">
    <name type="scientific">Dyadobacter frigoris</name>
    <dbReference type="NCBI Taxonomy" id="2576211"/>
    <lineage>
        <taxon>Bacteria</taxon>
        <taxon>Pseudomonadati</taxon>
        <taxon>Bacteroidota</taxon>
        <taxon>Cytophagia</taxon>
        <taxon>Cytophagales</taxon>
        <taxon>Spirosomataceae</taxon>
        <taxon>Dyadobacter</taxon>
    </lineage>
</organism>
<dbReference type="InterPro" id="IPR000871">
    <property type="entry name" value="Beta-lactam_class-A"/>
</dbReference>
<gene>
    <name evidence="5" type="ORF">FDK13_25705</name>
</gene>
<dbReference type="Pfam" id="PF13354">
    <property type="entry name" value="Beta-lactamase2"/>
    <property type="match status" value="1"/>
</dbReference>
<comment type="catalytic activity">
    <reaction evidence="1">
        <text>a beta-lactam + H2O = a substituted beta-amino acid</text>
        <dbReference type="Rhea" id="RHEA:20401"/>
        <dbReference type="ChEBI" id="CHEBI:15377"/>
        <dbReference type="ChEBI" id="CHEBI:35627"/>
        <dbReference type="ChEBI" id="CHEBI:140347"/>
        <dbReference type="EC" id="3.5.2.6"/>
    </reaction>
</comment>
<dbReference type="OrthoDB" id="9772863at2"/>
<dbReference type="GO" id="GO:0008800">
    <property type="term" value="F:beta-lactamase activity"/>
    <property type="evidence" value="ECO:0007669"/>
    <property type="project" value="UniProtKB-EC"/>
</dbReference>
<keyword evidence="6" id="KW-1185">Reference proteome</keyword>
<dbReference type="Proteomes" id="UP000304900">
    <property type="component" value="Unassembled WGS sequence"/>
</dbReference>
<comment type="caution">
    <text evidence="5">The sequence shown here is derived from an EMBL/GenBank/DDBJ whole genome shotgun (WGS) entry which is preliminary data.</text>
</comment>
<proteinExistence type="inferred from homology"/>
<dbReference type="PANTHER" id="PTHR35333">
    <property type="entry name" value="BETA-LACTAMASE"/>
    <property type="match status" value="1"/>
</dbReference>
<evidence type="ECO:0000313" key="5">
    <source>
        <dbReference type="EMBL" id="TKT88705.1"/>
    </source>
</evidence>
<dbReference type="InterPro" id="IPR012338">
    <property type="entry name" value="Beta-lactam/transpept-like"/>
</dbReference>
<sequence length="296" mass="32998">MKQVCFTIALFCLSNLSVFGQSKLKMGDLKQKISTELSKHKGSYAVALKDLTTGEELSINELQTFHAASTMKMPVMIEVFKQASQGKFKLTDSITIKNEFKSIVDGSSYSQDSIQDSDHILYRHIGEKRAIKDLVYEMIIVSSNFATNMVIDLVGAKNVTQTMRDLGAKDILILRGVEDAKAFQKGLNNTTNAYDLRLLFEKMALGKIVSQKACDAMIKILLDQKFNDVIPGNLPKDVKVAHKTGGLPNIQHDSGIVFLPDGRKYVLVILSRDWENEAANRKMLAGISEMIYLNLK</sequence>
<evidence type="ECO:0000256" key="3">
    <source>
        <dbReference type="ARBA" id="ARBA00012865"/>
    </source>
</evidence>
<dbReference type="EMBL" id="SZVO01000014">
    <property type="protein sequence ID" value="TKT88705.1"/>
    <property type="molecule type" value="Genomic_DNA"/>
</dbReference>
<dbReference type="InterPro" id="IPR045155">
    <property type="entry name" value="Beta-lactam_cat"/>
</dbReference>
<dbReference type="EC" id="3.5.2.6" evidence="3"/>
<keyword evidence="5" id="KW-0378">Hydrolase</keyword>
<protein>
    <recommendedName>
        <fullName evidence="3">beta-lactamase</fullName>
        <ecNumber evidence="3">3.5.2.6</ecNumber>
    </recommendedName>
</protein>
<name>A0A4U6CXY2_9BACT</name>
<feature type="domain" description="Beta-lactamase class A catalytic" evidence="4">
    <location>
        <begin position="46"/>
        <end position="270"/>
    </location>
</feature>
<evidence type="ECO:0000313" key="6">
    <source>
        <dbReference type="Proteomes" id="UP000304900"/>
    </source>
</evidence>
<evidence type="ECO:0000256" key="1">
    <source>
        <dbReference type="ARBA" id="ARBA00001526"/>
    </source>
</evidence>
<dbReference type="PANTHER" id="PTHR35333:SF3">
    <property type="entry name" value="BETA-LACTAMASE-TYPE TRANSPEPTIDASE FOLD CONTAINING PROTEIN"/>
    <property type="match status" value="1"/>
</dbReference>
<evidence type="ECO:0000259" key="4">
    <source>
        <dbReference type="Pfam" id="PF13354"/>
    </source>
</evidence>
<reference evidence="5 6" key="1">
    <citation type="submission" date="2019-05" db="EMBL/GenBank/DDBJ databases">
        <title>Dyadobacter AR-3-8 sp. nov., isolated from arctic soil.</title>
        <authorList>
            <person name="Chaudhary D.K."/>
        </authorList>
    </citation>
    <scope>NUCLEOTIDE SEQUENCE [LARGE SCALE GENOMIC DNA]</scope>
    <source>
        <strain evidence="5 6">AR-3-8</strain>
    </source>
</reference>
<dbReference type="Gene3D" id="3.40.710.10">
    <property type="entry name" value="DD-peptidase/beta-lactamase superfamily"/>
    <property type="match status" value="1"/>
</dbReference>
<evidence type="ECO:0000256" key="2">
    <source>
        <dbReference type="ARBA" id="ARBA00009009"/>
    </source>
</evidence>
<comment type="similarity">
    <text evidence="2">Belongs to the class-A beta-lactamase family.</text>
</comment>